<feature type="transmembrane region" description="Helical" evidence="3">
    <location>
        <begin position="252"/>
        <end position="271"/>
    </location>
</feature>
<protein>
    <submittedName>
        <fullName evidence="4">CDP-alcohol phosphatidyltransferase family protein</fullName>
    </submittedName>
</protein>
<keyword evidence="3" id="KW-1133">Transmembrane helix</keyword>
<dbReference type="GO" id="GO:0016780">
    <property type="term" value="F:phosphotransferase activity, for other substituted phosphate groups"/>
    <property type="evidence" value="ECO:0007669"/>
    <property type="project" value="InterPro"/>
</dbReference>
<feature type="transmembrane region" description="Helical" evidence="3">
    <location>
        <begin position="122"/>
        <end position="147"/>
    </location>
</feature>
<organism evidence="4 5">
    <name type="scientific">Candidatus Nitrohelix vancouverensis</name>
    <dbReference type="NCBI Taxonomy" id="2705534"/>
    <lineage>
        <taxon>Bacteria</taxon>
        <taxon>Pseudomonadati</taxon>
        <taxon>Nitrospinota/Tectimicrobiota group</taxon>
        <taxon>Nitrospinota</taxon>
        <taxon>Nitrospinia</taxon>
        <taxon>Nitrospinales</taxon>
        <taxon>Nitrospinaceae</taxon>
        <taxon>Candidatus Nitrohelix</taxon>
    </lineage>
</organism>
<dbReference type="GO" id="GO:0016020">
    <property type="term" value="C:membrane"/>
    <property type="evidence" value="ECO:0007669"/>
    <property type="project" value="InterPro"/>
</dbReference>
<dbReference type="Proteomes" id="UP000594464">
    <property type="component" value="Chromosome"/>
</dbReference>
<dbReference type="KEGG" id="nva:G3M78_07020"/>
<gene>
    <name evidence="4" type="ORF">G3M78_07020</name>
</gene>
<dbReference type="EMBL" id="CP048620">
    <property type="protein sequence ID" value="QPJ65152.1"/>
    <property type="molecule type" value="Genomic_DNA"/>
</dbReference>
<comment type="similarity">
    <text evidence="2">Belongs to the CDP-alcohol phosphatidyltransferase class-I family.</text>
</comment>
<keyword evidence="1 2" id="KW-0808">Transferase</keyword>
<evidence type="ECO:0000256" key="3">
    <source>
        <dbReference type="SAM" id="Phobius"/>
    </source>
</evidence>
<dbReference type="InterPro" id="IPR043130">
    <property type="entry name" value="CDP-OH_PTrfase_TM_dom"/>
</dbReference>
<dbReference type="InterPro" id="IPR000462">
    <property type="entry name" value="CDP-OH_P_trans"/>
</dbReference>
<dbReference type="GO" id="GO:0008654">
    <property type="term" value="P:phospholipid biosynthetic process"/>
    <property type="evidence" value="ECO:0007669"/>
    <property type="project" value="InterPro"/>
</dbReference>
<dbReference type="Gene3D" id="1.20.120.1760">
    <property type="match status" value="1"/>
</dbReference>
<proteinExistence type="inferred from homology"/>
<sequence length="287" mass="33238">MNKLPPEDRFFDVNDLWYFWNVWVVRILYRAPVTANQITGLTLVLGLASAACFLWDDPNALLWAGALLYGKIFFDNVDGNLARARKEETRLGRFFDSLTDFLSSVLVYLAAAWRLYDSTGQWEWLALGAFALVSCLLQCSYFVFYLVQYTSISGSYRKNRVDESVTKADIRAVEAGASPFILFLQRMHVFFYGWQDKSILWLDRVVRSRVGAQEGDPDWYQDKRFMTLVSPLCVCTCNMVLVVFALADRLDLLFLVYAPLSIVYWFGLIVWQCRRYTTQRIARTECP</sequence>
<accession>A0A7T0C2F9</accession>
<name>A0A7T0C2F9_9BACT</name>
<evidence type="ECO:0000256" key="2">
    <source>
        <dbReference type="RuleBase" id="RU003750"/>
    </source>
</evidence>
<dbReference type="PROSITE" id="PS00379">
    <property type="entry name" value="CDP_ALCOHOL_P_TRANSF"/>
    <property type="match status" value="1"/>
</dbReference>
<feature type="transmembrane region" description="Helical" evidence="3">
    <location>
        <begin position="33"/>
        <end position="54"/>
    </location>
</feature>
<evidence type="ECO:0000313" key="4">
    <source>
        <dbReference type="EMBL" id="QPJ65152.1"/>
    </source>
</evidence>
<dbReference type="AlphaFoldDB" id="A0A7T0C2F9"/>
<keyword evidence="3" id="KW-0812">Transmembrane</keyword>
<dbReference type="InterPro" id="IPR048254">
    <property type="entry name" value="CDP_ALCOHOL_P_TRANSF_CS"/>
</dbReference>
<evidence type="ECO:0000256" key="1">
    <source>
        <dbReference type="ARBA" id="ARBA00022679"/>
    </source>
</evidence>
<dbReference type="Pfam" id="PF01066">
    <property type="entry name" value="CDP-OH_P_transf"/>
    <property type="match status" value="1"/>
</dbReference>
<reference evidence="5" key="1">
    <citation type="submission" date="2020-02" db="EMBL/GenBank/DDBJ databases">
        <title>Genomic and physiological characterization of two novel Nitrospinaceae genera.</title>
        <authorList>
            <person name="Mueller A.J."/>
            <person name="Jung M.-Y."/>
            <person name="Strachan C.R."/>
            <person name="Herbold C.W."/>
            <person name="Kirkegaard R.H."/>
            <person name="Daims H."/>
        </authorList>
    </citation>
    <scope>NUCLEOTIDE SEQUENCE [LARGE SCALE GENOMIC DNA]</scope>
</reference>
<evidence type="ECO:0000313" key="5">
    <source>
        <dbReference type="Proteomes" id="UP000594464"/>
    </source>
</evidence>
<keyword evidence="3" id="KW-0472">Membrane</keyword>
<feature type="transmembrane region" description="Helical" evidence="3">
    <location>
        <begin position="225"/>
        <end position="246"/>
    </location>
</feature>